<dbReference type="RefSeq" id="WP_264789632.1">
    <property type="nucleotide sequence ID" value="NZ_AP026867.1"/>
</dbReference>
<evidence type="ECO:0000313" key="2">
    <source>
        <dbReference type="EMBL" id="BDS14419.1"/>
    </source>
</evidence>
<feature type="chain" id="PRO_5037134288" description="Lipoprotein" evidence="1">
    <location>
        <begin position="20"/>
        <end position="186"/>
    </location>
</feature>
<feature type="signal peptide" evidence="1">
    <location>
        <begin position="1"/>
        <end position="19"/>
    </location>
</feature>
<evidence type="ECO:0000256" key="1">
    <source>
        <dbReference type="SAM" id="SignalP"/>
    </source>
</evidence>
<evidence type="ECO:0000313" key="3">
    <source>
        <dbReference type="Proteomes" id="UP001060919"/>
    </source>
</evidence>
<dbReference type="AlphaFoldDB" id="A0A915YK07"/>
<keyword evidence="3" id="KW-1185">Reference proteome</keyword>
<dbReference type="KEGG" id="aup:AsAng_0051990"/>
<name>A0A915YK07_9BACT</name>
<protein>
    <recommendedName>
        <fullName evidence="4">Lipoprotein</fullName>
    </recommendedName>
</protein>
<proteinExistence type="predicted"/>
<dbReference type="Proteomes" id="UP001060919">
    <property type="component" value="Chromosome"/>
</dbReference>
<evidence type="ECO:0008006" key="4">
    <source>
        <dbReference type="Google" id="ProtNLM"/>
    </source>
</evidence>
<sequence>MMNLLYLLSLLLLCSCANNQSDYTDASVEVRTLSQTSSDTLPKIDSQTCFNDIHIIVDDSFLLYMASVAIDSVLMQAHSGNRRIAITDDGKYYYSRNKGNITDLSNYFNQDLALYKTLSEQELGRLKKMLKKQDFTSVDKTREQRLYKGGYKSYLHLNMNGSVSCAIFEPRDSTLIEIENLLNELQ</sequence>
<organism evidence="2 3">
    <name type="scientific">Aureispira anguillae</name>
    <dbReference type="NCBI Taxonomy" id="2864201"/>
    <lineage>
        <taxon>Bacteria</taxon>
        <taxon>Pseudomonadati</taxon>
        <taxon>Bacteroidota</taxon>
        <taxon>Saprospiria</taxon>
        <taxon>Saprospirales</taxon>
        <taxon>Saprospiraceae</taxon>
        <taxon>Aureispira</taxon>
    </lineage>
</organism>
<accession>A0A915YK07</accession>
<dbReference type="EMBL" id="AP026867">
    <property type="protein sequence ID" value="BDS14419.1"/>
    <property type="molecule type" value="Genomic_DNA"/>
</dbReference>
<gene>
    <name evidence="2" type="ORF">AsAng_0051990</name>
</gene>
<reference evidence="2" key="1">
    <citation type="submission" date="2022-09" db="EMBL/GenBank/DDBJ databases">
        <title>Aureispira anguillicida sp. nov., isolated from Leptocephalus of Japanese eel Anguilla japonica.</title>
        <authorList>
            <person name="Yuasa K."/>
            <person name="Mekata T."/>
            <person name="Ikunari K."/>
        </authorList>
    </citation>
    <scope>NUCLEOTIDE SEQUENCE</scope>
    <source>
        <strain evidence="2">EL160426</strain>
    </source>
</reference>
<keyword evidence="1" id="KW-0732">Signal</keyword>